<evidence type="ECO:0000313" key="2">
    <source>
        <dbReference type="EMBL" id="RWA07591.1"/>
    </source>
</evidence>
<proteinExistence type="predicted"/>
<name>A0A439D010_9PEZI</name>
<protein>
    <submittedName>
        <fullName evidence="2">Uncharacterized protein</fullName>
    </submittedName>
</protein>
<dbReference type="AlphaFoldDB" id="A0A439D010"/>
<dbReference type="Proteomes" id="UP000286045">
    <property type="component" value="Unassembled WGS sequence"/>
</dbReference>
<reference evidence="2 3" key="1">
    <citation type="submission" date="2018-12" db="EMBL/GenBank/DDBJ databases">
        <title>Draft genome sequence of Xylaria grammica IHI A82.</title>
        <authorList>
            <person name="Buettner E."/>
            <person name="Kellner H."/>
        </authorList>
    </citation>
    <scope>NUCLEOTIDE SEQUENCE [LARGE SCALE GENOMIC DNA]</scope>
    <source>
        <strain evidence="2 3">IHI A82</strain>
    </source>
</reference>
<organism evidence="2 3">
    <name type="scientific">Xylaria grammica</name>
    <dbReference type="NCBI Taxonomy" id="363999"/>
    <lineage>
        <taxon>Eukaryota</taxon>
        <taxon>Fungi</taxon>
        <taxon>Dikarya</taxon>
        <taxon>Ascomycota</taxon>
        <taxon>Pezizomycotina</taxon>
        <taxon>Sordariomycetes</taxon>
        <taxon>Xylariomycetidae</taxon>
        <taxon>Xylariales</taxon>
        <taxon>Xylariaceae</taxon>
        <taxon>Xylaria</taxon>
    </lineage>
</organism>
<sequence>MSSCQRQEARLRRVRHLISFIEEIQNEGYLGRKEAIPIQLFPKDYIELLLEIEKRDSDFQNYFNHRLRYEYNESRYGNSQFTIFMPSDFHKRMSSLVNWDVRLWSHQVQKDDNPAEVQTAVGSIRTATDESIETDNKTLYPDCSFKYEGITRPPVAFEIAWSQSTDDLKNKALELIRETNGEVRTVVGLDFSRTHNIWTTIRDHVGTEELPNRGPATAFVWRATFDENGRQLFNANGDPRIQKKNYRFCDDDGNAYAQSRSKLQLSLKDFIPLQIILKEGWGEVEALDNTKFELDLVKMIGFFDEALKVEKAADTAKEPRRIKADEKKKQEK</sequence>
<gene>
    <name evidence="2" type="ORF">EKO27_g7515</name>
</gene>
<accession>A0A439D010</accession>
<evidence type="ECO:0000313" key="3">
    <source>
        <dbReference type="Proteomes" id="UP000286045"/>
    </source>
</evidence>
<keyword evidence="3" id="KW-1185">Reference proteome</keyword>
<dbReference type="EMBL" id="RYZI01000249">
    <property type="protein sequence ID" value="RWA07591.1"/>
    <property type="molecule type" value="Genomic_DNA"/>
</dbReference>
<dbReference type="STRING" id="363999.A0A439D010"/>
<feature type="region of interest" description="Disordered" evidence="1">
    <location>
        <begin position="312"/>
        <end position="332"/>
    </location>
</feature>
<comment type="caution">
    <text evidence="2">The sequence shown here is derived from an EMBL/GenBank/DDBJ whole genome shotgun (WGS) entry which is preliminary data.</text>
</comment>
<evidence type="ECO:0000256" key="1">
    <source>
        <dbReference type="SAM" id="MobiDB-lite"/>
    </source>
</evidence>